<evidence type="ECO:0000313" key="5">
    <source>
        <dbReference type="Proteomes" id="UP000007110"/>
    </source>
</evidence>
<dbReference type="Gene3D" id="3.90.180.10">
    <property type="entry name" value="Medium-chain alcohol dehydrogenases, catalytic domain"/>
    <property type="match status" value="1"/>
</dbReference>
<dbReference type="SUPFAM" id="SSF50129">
    <property type="entry name" value="GroES-like"/>
    <property type="match status" value="1"/>
</dbReference>
<dbReference type="KEGG" id="spu:764164"/>
<dbReference type="SMART" id="SM00829">
    <property type="entry name" value="PKS_ER"/>
    <property type="match status" value="1"/>
</dbReference>
<reference evidence="4" key="2">
    <citation type="submission" date="2021-01" db="UniProtKB">
        <authorList>
            <consortium name="EnsemblMetazoa"/>
        </authorList>
    </citation>
    <scope>IDENTIFICATION</scope>
</reference>
<reference evidence="5" key="1">
    <citation type="submission" date="2015-02" db="EMBL/GenBank/DDBJ databases">
        <title>Genome sequencing for Strongylocentrotus purpuratus.</title>
        <authorList>
            <person name="Murali S."/>
            <person name="Liu Y."/>
            <person name="Vee V."/>
            <person name="English A."/>
            <person name="Wang M."/>
            <person name="Skinner E."/>
            <person name="Han Y."/>
            <person name="Muzny D.M."/>
            <person name="Worley K.C."/>
            <person name="Gibbs R.A."/>
        </authorList>
    </citation>
    <scope>NUCLEOTIDE SEQUENCE</scope>
</reference>
<accession>A0A7M7HQY2</accession>
<dbReference type="FunFam" id="3.40.50.720:FF:000244">
    <property type="entry name" value="quinone oxidoreductase"/>
    <property type="match status" value="1"/>
</dbReference>
<organism evidence="4 5">
    <name type="scientific">Strongylocentrotus purpuratus</name>
    <name type="common">Purple sea urchin</name>
    <dbReference type="NCBI Taxonomy" id="7668"/>
    <lineage>
        <taxon>Eukaryota</taxon>
        <taxon>Metazoa</taxon>
        <taxon>Echinodermata</taxon>
        <taxon>Eleutherozoa</taxon>
        <taxon>Echinozoa</taxon>
        <taxon>Echinoidea</taxon>
        <taxon>Euechinoidea</taxon>
        <taxon>Echinacea</taxon>
        <taxon>Camarodonta</taxon>
        <taxon>Echinidea</taxon>
        <taxon>Strongylocentrotidae</taxon>
        <taxon>Strongylocentrotus</taxon>
    </lineage>
</organism>
<dbReference type="CDD" id="cd08253">
    <property type="entry name" value="zeta_crystallin"/>
    <property type="match status" value="1"/>
</dbReference>
<dbReference type="InterPro" id="IPR011032">
    <property type="entry name" value="GroES-like_sf"/>
</dbReference>
<evidence type="ECO:0000256" key="1">
    <source>
        <dbReference type="ARBA" id="ARBA00022857"/>
    </source>
</evidence>
<dbReference type="InterPro" id="IPR013154">
    <property type="entry name" value="ADH-like_N"/>
</dbReference>
<dbReference type="Proteomes" id="UP000007110">
    <property type="component" value="Unassembled WGS sequence"/>
</dbReference>
<evidence type="ECO:0000259" key="3">
    <source>
        <dbReference type="SMART" id="SM00829"/>
    </source>
</evidence>
<dbReference type="PANTHER" id="PTHR44154:SF1">
    <property type="entry name" value="QUINONE OXIDOREDUCTASE"/>
    <property type="match status" value="1"/>
</dbReference>
<dbReference type="GO" id="GO:0003730">
    <property type="term" value="F:mRNA 3'-UTR binding"/>
    <property type="evidence" value="ECO:0000318"/>
    <property type="project" value="GO_Central"/>
</dbReference>
<dbReference type="InterPro" id="IPR020843">
    <property type="entry name" value="ER"/>
</dbReference>
<dbReference type="OrthoDB" id="3941538at2759"/>
<dbReference type="InterPro" id="IPR036291">
    <property type="entry name" value="NAD(P)-bd_dom_sf"/>
</dbReference>
<evidence type="ECO:0000313" key="4">
    <source>
        <dbReference type="EnsemblMetazoa" id="XP_011681651"/>
    </source>
</evidence>
<name>A0A7M7HQY2_STRPU</name>
<dbReference type="Gene3D" id="3.40.50.720">
    <property type="entry name" value="NAD(P)-binding Rossmann-like Domain"/>
    <property type="match status" value="1"/>
</dbReference>
<feature type="domain" description="Enoyl reductase (ER)" evidence="3">
    <location>
        <begin position="365"/>
        <end position="678"/>
    </location>
</feature>
<dbReference type="Pfam" id="PF00107">
    <property type="entry name" value="ADH_zinc_N"/>
    <property type="match status" value="1"/>
</dbReference>
<dbReference type="InterPro" id="IPR051603">
    <property type="entry name" value="Zinc-ADH_QOR/CCCR"/>
</dbReference>
<dbReference type="InterPro" id="IPR013149">
    <property type="entry name" value="ADH-like_C"/>
</dbReference>
<dbReference type="Pfam" id="PF08240">
    <property type="entry name" value="ADH_N"/>
    <property type="match status" value="1"/>
</dbReference>
<protein>
    <recommendedName>
        <fullName evidence="3">Enoyl reductase (ER) domain-containing protein</fullName>
    </recommendedName>
</protein>
<keyword evidence="1" id="KW-0521">NADP</keyword>
<evidence type="ECO:0000256" key="2">
    <source>
        <dbReference type="SAM" id="MobiDB-lite"/>
    </source>
</evidence>
<dbReference type="RefSeq" id="XP_011681651.2">
    <property type="nucleotide sequence ID" value="XM_011683349.2"/>
</dbReference>
<dbReference type="GO" id="GO:0003960">
    <property type="term" value="F:quinone reductase (NADPH) activity"/>
    <property type="evidence" value="ECO:0000318"/>
    <property type="project" value="GO_Central"/>
</dbReference>
<dbReference type="GO" id="GO:0005829">
    <property type="term" value="C:cytosol"/>
    <property type="evidence" value="ECO:0000318"/>
    <property type="project" value="GO_Central"/>
</dbReference>
<dbReference type="AlphaFoldDB" id="A0A7M7HQY2"/>
<dbReference type="PANTHER" id="PTHR44154">
    <property type="entry name" value="QUINONE OXIDOREDUCTASE"/>
    <property type="match status" value="1"/>
</dbReference>
<feature type="region of interest" description="Disordered" evidence="2">
    <location>
        <begin position="221"/>
        <end position="244"/>
    </location>
</feature>
<dbReference type="InParanoid" id="A0A7M7HQY2"/>
<dbReference type="EnsemblMetazoa" id="XM_011683349">
    <property type="protein sequence ID" value="XP_011681651"/>
    <property type="gene ID" value="LOC764164"/>
</dbReference>
<sequence length="680" mass="74792">MLENEVQLPSAAEISKMANKSFHVPTDEELADLVGQMDSITNNATKKSLKFARDKLLGFAKYSNTNLESGLDDPSDLDSFLSKFYAGIRKEDGTSYKKRTMQTLKYGVQRHYWTEHRLDILDKGKFPQSNRTFKAILVSLKKQGKDCVRHKPRITPMDMQKIHNSEELDMTTPKGLQNRVFVDIMTYFRYCGRENVRGMKPGDFTIEVDVNSGLSYLNLKEKDYPPTQNSREGQDEVSKSASSRMYEIPNSTSCPIRAFKTYVSKLSVNPICPWLWQRPKPEAPKDGTSWYFNSPLGINTIGNKLKSISRNAGCSQAYSNQQFRATISSPVTQNPEKLFLNFCNVMSGGRAAASVMRAIRVAKFGASDVMKVESGLAIPEPSSSQVLVKVGAAGVNPVDTYIRSGNRASLPSLPYTPGADAAGTVEGIGPNVKKYKPGDRVYVCKSGPGLPGTYAEYTLVEEKDVFHLPANVDFKQGAALGVPYFTAYRALFQKCHTQPRHTVLIHGASGSVGIAALQFCRQYGVKVLGTAGSAQGLELIKTEGAHQVFNHREEDYIKEIMAATDGKGVDVIVEMLANVNLQKDLEMLAQGGTVAIVGCRGNIEISPRFVMAKESSVVGVMLMSSTQEERENQAAAVHAGIKGGWIKPVVYKNYPLEEAPAAHREVIETKSAQGRIVLVP</sequence>
<proteinExistence type="predicted"/>
<dbReference type="GeneID" id="764164"/>
<dbReference type="GO" id="GO:0070402">
    <property type="term" value="F:NADPH binding"/>
    <property type="evidence" value="ECO:0000318"/>
    <property type="project" value="GO_Central"/>
</dbReference>
<keyword evidence="5" id="KW-1185">Reference proteome</keyword>
<dbReference type="SUPFAM" id="SSF51735">
    <property type="entry name" value="NAD(P)-binding Rossmann-fold domains"/>
    <property type="match status" value="1"/>
</dbReference>